<gene>
    <name evidence="2" type="ORF">Bathy08g03300</name>
</gene>
<evidence type="ECO:0000313" key="3">
    <source>
        <dbReference type="Proteomes" id="UP000198341"/>
    </source>
</evidence>
<dbReference type="EMBL" id="FO082271">
    <property type="protein sequence ID" value="CCO17636.1"/>
    <property type="molecule type" value="Genomic_DNA"/>
</dbReference>
<dbReference type="Pfam" id="PF13650">
    <property type="entry name" value="Asp_protease_2"/>
    <property type="match status" value="1"/>
</dbReference>
<dbReference type="KEGG" id="bpg:Bathy08g03300"/>
<proteinExistence type="predicted"/>
<reference evidence="2 3" key="1">
    <citation type="submission" date="2011-10" db="EMBL/GenBank/DDBJ databases">
        <authorList>
            <person name="Genoscope - CEA"/>
        </authorList>
    </citation>
    <scope>NUCLEOTIDE SEQUENCE [LARGE SCALE GENOMIC DNA]</scope>
    <source>
        <strain evidence="2 3">RCC 1105</strain>
    </source>
</reference>
<feature type="region of interest" description="Disordered" evidence="1">
    <location>
        <begin position="27"/>
        <end position="60"/>
    </location>
</feature>
<feature type="compositionally biased region" description="Basic residues" evidence="1">
    <location>
        <begin position="43"/>
        <end position="58"/>
    </location>
</feature>
<dbReference type="AlphaFoldDB" id="K8EHY3"/>
<dbReference type="CDD" id="cd05483">
    <property type="entry name" value="retropepsin_like_bacteria"/>
    <property type="match status" value="1"/>
</dbReference>
<name>K8EHY3_9CHLO</name>
<dbReference type="OrthoDB" id="2018659at2759"/>
<dbReference type="eggNOG" id="ENOG502S3AJ">
    <property type="taxonomic scope" value="Eukaryota"/>
</dbReference>
<evidence type="ECO:0008006" key="4">
    <source>
        <dbReference type="Google" id="ProtNLM"/>
    </source>
</evidence>
<dbReference type="InterPro" id="IPR021109">
    <property type="entry name" value="Peptidase_aspartic_dom_sf"/>
</dbReference>
<dbReference type="RefSeq" id="XP_007511515.1">
    <property type="nucleotide sequence ID" value="XM_007511453.1"/>
</dbReference>
<dbReference type="GeneID" id="19014309"/>
<accession>K8EHY3</accession>
<dbReference type="Proteomes" id="UP000198341">
    <property type="component" value="Chromosome 8"/>
</dbReference>
<evidence type="ECO:0000313" key="2">
    <source>
        <dbReference type="EMBL" id="CCO17636.1"/>
    </source>
</evidence>
<dbReference type="Gene3D" id="2.40.70.10">
    <property type="entry name" value="Acid Proteases"/>
    <property type="match status" value="1"/>
</dbReference>
<sequence length="653" mass="72291">MTTLVVSLSTSSSFLFSKREGQKGRLGGGMCFPLRKGTPRTTLPRRHHHHHRNSRKRTTTSIPRAAFLRDFLKPSSSKNRKEEDRNIEIFEGEVSEILESARAAVFPTTAEKKTGSGDAEASSSTSCNSGFHQGEIWGNGEHLGMDVRWKLAYADENFIDECVNPHLAYVSGFDAERNEVWETDFSGYTQTLDLDDREAALLATWIRTGYWVSRDCLEMKGLLEVTYVKDTNENERVVAVRLKDDGLIVANVFLCKETYLPKKVQIKCCGSVETWKYSRWKAYQHGQFMFAETCEIIGSSGSTQRFDAQGYRAKSSSKTFSSPEKRFDSELISIEKDDDNRVGESSGSSSSSSSSSSKYNVEVVKCSSDHVLVRPYINGRDVGPFILDTGASGLVLDQRVADDLDLATFGEVHVSGVSTKVKCAFRRAKELKIGKLKIEKPVFMQMDASGVVSGCSERVAGIIGFDAFKSSIVDVSSGNDKTVHIYPRGYFDANDWPWQNVSIVSNVPHLKARFSGKGNHQTKLRMFMVDSGAGGADVIFHGRAVESLDLENALLSKNEVRRTSTVRGVSGSGGGGGGAEKCVKATLDWIEFENKGMRVQELKTLLANGSGFDLSEFGVGMVCANVLNSRRVVYDMPNRRMCLFEEEKKKVND</sequence>
<evidence type="ECO:0000256" key="1">
    <source>
        <dbReference type="SAM" id="MobiDB-lite"/>
    </source>
</evidence>
<keyword evidence="3" id="KW-1185">Reference proteome</keyword>
<protein>
    <recommendedName>
        <fullName evidence="4">Peptidase A2 domain-containing protein</fullName>
    </recommendedName>
</protein>
<organism evidence="2 3">
    <name type="scientific">Bathycoccus prasinos</name>
    <dbReference type="NCBI Taxonomy" id="41875"/>
    <lineage>
        <taxon>Eukaryota</taxon>
        <taxon>Viridiplantae</taxon>
        <taxon>Chlorophyta</taxon>
        <taxon>Mamiellophyceae</taxon>
        <taxon>Mamiellales</taxon>
        <taxon>Bathycoccaceae</taxon>
        <taxon>Bathycoccus</taxon>
    </lineage>
</organism>
<dbReference type="SUPFAM" id="SSF50630">
    <property type="entry name" value="Acid proteases"/>
    <property type="match status" value="1"/>
</dbReference>
<dbReference type="InterPro" id="IPR034122">
    <property type="entry name" value="Retropepsin-like_bacterial"/>
</dbReference>
<dbReference type="STRING" id="41875.K8EHY3"/>